<reference evidence="1" key="1">
    <citation type="submission" date="2019-02" db="EMBL/GenBank/DDBJ databases">
        <authorList>
            <person name="Gruber-Vodicka R. H."/>
            <person name="Seah K. B. B."/>
        </authorList>
    </citation>
    <scope>NUCLEOTIDE SEQUENCE</scope>
    <source>
        <strain evidence="1">BECK_DK47</strain>
    </source>
</reference>
<evidence type="ECO:0000313" key="1">
    <source>
        <dbReference type="EMBL" id="VFJ58752.1"/>
    </source>
</evidence>
<dbReference type="EMBL" id="CAADEX010000077">
    <property type="protein sequence ID" value="VFJ58752.1"/>
    <property type="molecule type" value="Genomic_DNA"/>
</dbReference>
<organism evidence="1">
    <name type="scientific">Candidatus Kentrum sp. DK</name>
    <dbReference type="NCBI Taxonomy" id="2126562"/>
    <lineage>
        <taxon>Bacteria</taxon>
        <taxon>Pseudomonadati</taxon>
        <taxon>Pseudomonadota</taxon>
        <taxon>Gammaproteobacteria</taxon>
        <taxon>Candidatus Kentrum</taxon>
    </lineage>
</organism>
<protein>
    <submittedName>
        <fullName evidence="1">Uncharacterized protein</fullName>
    </submittedName>
</protein>
<sequence>MPTVYRSIEDRLNRYRTGLVNARDVDELQNRVALYGYTKKKINELLSLHQEAFDLHLARKKEYGEQLAATNAFEQAWKSAHDAYMVLIRLGRILFRDDYGVFVKLTLNEERKKSFSGWLTQARTFFGSLLADSSVLEKYAKYNTPLTAIKAARDQVDIAEETNTIQAKETGEARQATLDRDAKLDALDSAMSEFHALAKLACQDAPELLDMLDH</sequence>
<gene>
    <name evidence="1" type="ORF">BECKDK2373B_GA0170837_10773</name>
</gene>
<proteinExistence type="predicted"/>
<dbReference type="AlphaFoldDB" id="A0A450SXJ1"/>
<accession>A0A450SXJ1</accession>
<name>A0A450SXJ1_9GAMM</name>